<dbReference type="Proteomes" id="UP000076727">
    <property type="component" value="Unassembled WGS sequence"/>
</dbReference>
<accession>A0A165LII2</accession>
<gene>
    <name evidence="2" type="ORF">DAEQUDRAFT_732606</name>
</gene>
<evidence type="ECO:0000313" key="2">
    <source>
        <dbReference type="EMBL" id="KZT64460.1"/>
    </source>
</evidence>
<organism evidence="2 3">
    <name type="scientific">Daedalea quercina L-15889</name>
    <dbReference type="NCBI Taxonomy" id="1314783"/>
    <lineage>
        <taxon>Eukaryota</taxon>
        <taxon>Fungi</taxon>
        <taxon>Dikarya</taxon>
        <taxon>Basidiomycota</taxon>
        <taxon>Agaricomycotina</taxon>
        <taxon>Agaricomycetes</taxon>
        <taxon>Polyporales</taxon>
        <taxon>Fomitopsis</taxon>
    </lineage>
</organism>
<feature type="chain" id="PRO_5007861793" evidence="1">
    <location>
        <begin position="25"/>
        <end position="63"/>
    </location>
</feature>
<reference evidence="2 3" key="1">
    <citation type="journal article" date="2016" name="Mol. Biol. Evol.">
        <title>Comparative Genomics of Early-Diverging Mushroom-Forming Fungi Provides Insights into the Origins of Lignocellulose Decay Capabilities.</title>
        <authorList>
            <person name="Nagy L.G."/>
            <person name="Riley R."/>
            <person name="Tritt A."/>
            <person name="Adam C."/>
            <person name="Daum C."/>
            <person name="Floudas D."/>
            <person name="Sun H."/>
            <person name="Yadav J.S."/>
            <person name="Pangilinan J."/>
            <person name="Larsson K.H."/>
            <person name="Matsuura K."/>
            <person name="Barry K."/>
            <person name="Labutti K."/>
            <person name="Kuo R."/>
            <person name="Ohm R.A."/>
            <person name="Bhattacharya S.S."/>
            <person name="Shirouzu T."/>
            <person name="Yoshinaga Y."/>
            <person name="Martin F.M."/>
            <person name="Grigoriev I.V."/>
            <person name="Hibbett D.S."/>
        </authorList>
    </citation>
    <scope>NUCLEOTIDE SEQUENCE [LARGE SCALE GENOMIC DNA]</scope>
    <source>
        <strain evidence="2 3">L-15889</strain>
    </source>
</reference>
<dbReference type="EMBL" id="KV429128">
    <property type="protein sequence ID" value="KZT64460.1"/>
    <property type="molecule type" value="Genomic_DNA"/>
</dbReference>
<feature type="signal peptide" evidence="1">
    <location>
        <begin position="1"/>
        <end position="24"/>
    </location>
</feature>
<evidence type="ECO:0000313" key="3">
    <source>
        <dbReference type="Proteomes" id="UP000076727"/>
    </source>
</evidence>
<proteinExistence type="predicted"/>
<evidence type="ECO:0000256" key="1">
    <source>
        <dbReference type="SAM" id="SignalP"/>
    </source>
</evidence>
<keyword evidence="3" id="KW-1185">Reference proteome</keyword>
<keyword evidence="1" id="KW-0732">Signal</keyword>
<sequence>MPSMKMHVVFAILALSAWLLLSNAFDFPFGDPFGGHPIYCGIRESLMNTIPSEACSSIVRQVT</sequence>
<dbReference type="AlphaFoldDB" id="A0A165LII2"/>
<protein>
    <submittedName>
        <fullName evidence="2">Uncharacterized protein</fullName>
    </submittedName>
</protein>
<name>A0A165LII2_9APHY</name>